<comment type="caution">
    <text evidence="8">The sequence shown here is derived from an EMBL/GenBank/DDBJ whole genome shotgun (WGS) entry which is preliminary data.</text>
</comment>
<feature type="domain" description="Peptidase C-terminal archaeal/bacterial" evidence="7">
    <location>
        <begin position="518"/>
        <end position="582"/>
    </location>
</feature>
<dbReference type="Gene3D" id="2.60.120.380">
    <property type="match status" value="1"/>
</dbReference>
<dbReference type="PANTHER" id="PTHR43806">
    <property type="entry name" value="PEPTIDASE S8"/>
    <property type="match status" value="1"/>
</dbReference>
<sequence>MIAMGGPAAFAAAPDKTVPVAHPYANPDMGARIIVKYRDASGSNAAKLTSVRSAASRAGVVQGRSGTTATPLAVSFVRKLGVGADVIKLSRSLSEAEMTNLTREIAADAAVEFVQVDRRMSRLSTPNDQYYATYQWHFNNAVGGINVPTAWDISTGTGAVVADLDTGILPAHPDMSANLLPGYDFITDAYVSRRATDDRVPGALDYGDWTDGSQAEIDYCGDVGAEASSWHGTHTAGTIAEMTNNSIGMAGVAHNAKVLPVRVLGRCGGYTSDIADAIIWASGGTVAGVPANANPAEVINMSLGGGGACDTVTQAAINTAVANGTVVVVSAGNSNANAANYSPASCANVITVGATGIKGARAYYSNYGALVDISAPGGGVTDSTVNAEKYVWQAGYNGTTTPTSGAYSYMGMAGTSMSAPHVSGVAALVQSALIAGGKDPLTPAAMEALLKETARAFPVTIPAATPIGAGILDARAALDKALEEPCDPATETCGPVATPLVNKTNVTGLSGAAGSESLYSFQATAGSVLSIMTLGGTGNVGLYVSFDEEPTTSSADFTSVRPGNSETVRITAPQAGTYYIKLVGNGAYSGVTLVARQ</sequence>
<dbReference type="PROSITE" id="PS00138">
    <property type="entry name" value="SUBTILASE_SER"/>
    <property type="match status" value="1"/>
</dbReference>
<evidence type="ECO:0000313" key="8">
    <source>
        <dbReference type="EMBL" id="NDK38027.1"/>
    </source>
</evidence>
<dbReference type="InterPro" id="IPR036852">
    <property type="entry name" value="Peptidase_S8/S53_dom_sf"/>
</dbReference>
<dbReference type="InterPro" id="IPR023828">
    <property type="entry name" value="Peptidase_S8_Ser-AS"/>
</dbReference>
<dbReference type="PROSITE" id="PS51892">
    <property type="entry name" value="SUBTILASE"/>
    <property type="match status" value="1"/>
</dbReference>
<keyword evidence="3 5" id="KW-0378">Hydrolase</keyword>
<dbReference type="CDD" id="cd07496">
    <property type="entry name" value="Peptidases_S8_13"/>
    <property type="match status" value="1"/>
</dbReference>
<keyword evidence="2 5" id="KW-0645">Protease</keyword>
<evidence type="ECO:0000259" key="6">
    <source>
        <dbReference type="Pfam" id="PF00082"/>
    </source>
</evidence>
<dbReference type="InterPro" id="IPR050131">
    <property type="entry name" value="Peptidase_S8_subtilisin-like"/>
</dbReference>
<comment type="similarity">
    <text evidence="1 5">Belongs to the peptidase S8 family.</text>
</comment>
<evidence type="ECO:0000256" key="2">
    <source>
        <dbReference type="ARBA" id="ARBA00022670"/>
    </source>
</evidence>
<feature type="domain" description="Peptidase S8/S53" evidence="6">
    <location>
        <begin position="156"/>
        <end position="454"/>
    </location>
</feature>
<reference evidence="8 9" key="1">
    <citation type="submission" date="2018-07" db="EMBL/GenBank/DDBJ databases">
        <title>Whole genome Sequencing of Pseudoxanthomonas gei KCTC 32298 (T).</title>
        <authorList>
            <person name="Kumar S."/>
            <person name="Bansal K."/>
            <person name="Kaur A."/>
            <person name="Patil P."/>
            <person name="Sharma S."/>
            <person name="Patil P.B."/>
        </authorList>
    </citation>
    <scope>NUCLEOTIDE SEQUENCE [LARGE SCALE GENOMIC DNA]</scope>
    <source>
        <strain evidence="8 9">KCTC 32298</strain>
    </source>
</reference>
<evidence type="ECO:0000256" key="3">
    <source>
        <dbReference type="ARBA" id="ARBA00022801"/>
    </source>
</evidence>
<dbReference type="EMBL" id="QOVG01000002">
    <property type="protein sequence ID" value="NDK38027.1"/>
    <property type="molecule type" value="Genomic_DNA"/>
</dbReference>
<dbReference type="SUPFAM" id="SSF52743">
    <property type="entry name" value="Subtilisin-like"/>
    <property type="match status" value="1"/>
</dbReference>
<evidence type="ECO:0000256" key="4">
    <source>
        <dbReference type="ARBA" id="ARBA00022825"/>
    </source>
</evidence>
<organism evidence="8 9">
    <name type="scientific">Pseudoxanthomonas gei</name>
    <dbReference type="NCBI Taxonomy" id="1383030"/>
    <lineage>
        <taxon>Bacteria</taxon>
        <taxon>Pseudomonadati</taxon>
        <taxon>Pseudomonadota</taxon>
        <taxon>Gammaproteobacteria</taxon>
        <taxon>Lysobacterales</taxon>
        <taxon>Lysobacteraceae</taxon>
        <taxon>Pseudoxanthomonas</taxon>
    </lineage>
</organism>
<dbReference type="Pfam" id="PF04151">
    <property type="entry name" value="PPC"/>
    <property type="match status" value="1"/>
</dbReference>
<feature type="active site" description="Charge relay system" evidence="5">
    <location>
        <position position="165"/>
    </location>
</feature>
<name>A0ABX0A928_9GAMM</name>
<dbReference type="Gene3D" id="3.40.50.200">
    <property type="entry name" value="Peptidase S8/S53 domain"/>
    <property type="match status" value="1"/>
</dbReference>
<feature type="active site" description="Charge relay system" evidence="5">
    <location>
        <position position="416"/>
    </location>
</feature>
<keyword evidence="9" id="KW-1185">Reference proteome</keyword>
<dbReference type="Pfam" id="PF00082">
    <property type="entry name" value="Peptidase_S8"/>
    <property type="match status" value="1"/>
</dbReference>
<feature type="active site" description="Charge relay system" evidence="5">
    <location>
        <position position="231"/>
    </location>
</feature>
<protein>
    <submittedName>
        <fullName evidence="8">Protease</fullName>
    </submittedName>
</protein>
<evidence type="ECO:0000256" key="5">
    <source>
        <dbReference type="PROSITE-ProRule" id="PRU01240"/>
    </source>
</evidence>
<evidence type="ECO:0000256" key="1">
    <source>
        <dbReference type="ARBA" id="ARBA00011073"/>
    </source>
</evidence>
<accession>A0ABX0A928</accession>
<proteinExistence type="inferred from homology"/>
<dbReference type="GO" id="GO:0006508">
    <property type="term" value="P:proteolysis"/>
    <property type="evidence" value="ECO:0007669"/>
    <property type="project" value="UniProtKB-KW"/>
</dbReference>
<dbReference type="InterPro" id="IPR000209">
    <property type="entry name" value="Peptidase_S8/S53_dom"/>
</dbReference>
<dbReference type="InterPro" id="IPR034176">
    <property type="entry name" value="Peptidases_S8_13"/>
</dbReference>
<dbReference type="GO" id="GO:0008233">
    <property type="term" value="F:peptidase activity"/>
    <property type="evidence" value="ECO:0007669"/>
    <property type="project" value="UniProtKB-KW"/>
</dbReference>
<dbReference type="InterPro" id="IPR015500">
    <property type="entry name" value="Peptidase_S8_subtilisin-rel"/>
</dbReference>
<evidence type="ECO:0000313" key="9">
    <source>
        <dbReference type="Proteomes" id="UP001429354"/>
    </source>
</evidence>
<gene>
    <name evidence="8" type="ORF">DT603_04130</name>
</gene>
<dbReference type="PRINTS" id="PR00723">
    <property type="entry name" value="SUBTILISIN"/>
</dbReference>
<evidence type="ECO:0000259" key="7">
    <source>
        <dbReference type="Pfam" id="PF04151"/>
    </source>
</evidence>
<dbReference type="InterPro" id="IPR007280">
    <property type="entry name" value="Peptidase_C_arc/bac"/>
</dbReference>
<dbReference type="Proteomes" id="UP001429354">
    <property type="component" value="Unassembled WGS sequence"/>
</dbReference>
<dbReference type="PANTHER" id="PTHR43806:SF11">
    <property type="entry name" value="CEREVISIN-RELATED"/>
    <property type="match status" value="1"/>
</dbReference>
<keyword evidence="4 5" id="KW-0720">Serine protease</keyword>